<evidence type="ECO:0000256" key="3">
    <source>
        <dbReference type="ARBA" id="ARBA00008793"/>
    </source>
</evidence>
<evidence type="ECO:0000259" key="9">
    <source>
        <dbReference type="PROSITE" id="PS50250"/>
    </source>
</evidence>
<dbReference type="InterPro" id="IPR045135">
    <property type="entry name" value="Rpn7_N"/>
</dbReference>
<dbReference type="Proteomes" id="UP000241890">
    <property type="component" value="Unassembled WGS sequence"/>
</dbReference>
<comment type="caution">
    <text evidence="10">The sequence shown here is derived from an EMBL/GenBank/DDBJ whole genome shotgun (WGS) entry which is preliminary data.</text>
</comment>
<evidence type="ECO:0000256" key="7">
    <source>
        <dbReference type="SAM" id="Coils"/>
    </source>
</evidence>
<feature type="coiled-coil region" evidence="7">
    <location>
        <begin position="113"/>
        <end position="147"/>
    </location>
</feature>
<dbReference type="Gene3D" id="1.25.40.570">
    <property type="match status" value="1"/>
</dbReference>
<reference evidence="10 11" key="1">
    <citation type="submission" date="2017-12" db="EMBL/GenBank/DDBJ databases">
        <title>Sequencing, de novo assembly and annotation of complete genome of a new Thraustochytrid species, strain FCC1311.</title>
        <authorList>
            <person name="Sedici K."/>
            <person name="Godart F."/>
            <person name="Aiese Cigliano R."/>
            <person name="Sanseverino W."/>
            <person name="Barakat M."/>
            <person name="Ortet P."/>
            <person name="Marechal E."/>
            <person name="Cagnac O."/>
            <person name="Amato A."/>
        </authorList>
    </citation>
    <scope>NUCLEOTIDE SEQUENCE [LARGE SCALE GENOMIC DNA]</scope>
</reference>
<evidence type="ECO:0000313" key="10">
    <source>
        <dbReference type="EMBL" id="GBG27126.1"/>
    </source>
</evidence>
<evidence type="ECO:0000256" key="1">
    <source>
        <dbReference type="ARBA" id="ARBA00004123"/>
    </source>
</evidence>
<dbReference type="InterPro" id="IPR036390">
    <property type="entry name" value="WH_DNA-bd_sf"/>
</dbReference>
<protein>
    <submittedName>
        <fullName evidence="10">COP9 signalosome complex subunit 1</fullName>
    </submittedName>
</protein>
<evidence type="ECO:0000256" key="5">
    <source>
        <dbReference type="ARBA" id="ARBA00022790"/>
    </source>
</evidence>
<feature type="compositionally biased region" description="Acidic residues" evidence="8">
    <location>
        <begin position="484"/>
        <end position="500"/>
    </location>
</feature>
<feature type="region of interest" description="Disordered" evidence="8">
    <location>
        <begin position="1"/>
        <end position="41"/>
    </location>
</feature>
<organism evidence="10 11">
    <name type="scientific">Hondaea fermentalgiana</name>
    <dbReference type="NCBI Taxonomy" id="2315210"/>
    <lineage>
        <taxon>Eukaryota</taxon>
        <taxon>Sar</taxon>
        <taxon>Stramenopiles</taxon>
        <taxon>Bigyra</taxon>
        <taxon>Labyrinthulomycetes</taxon>
        <taxon>Thraustochytrida</taxon>
        <taxon>Thraustochytriidae</taxon>
        <taxon>Hondaea</taxon>
    </lineage>
</organism>
<dbReference type="InterPro" id="IPR000717">
    <property type="entry name" value="PCI_dom"/>
</dbReference>
<feature type="domain" description="PCI" evidence="9">
    <location>
        <begin position="241"/>
        <end position="411"/>
    </location>
</feature>
<dbReference type="InParanoid" id="A0A2R5G7U1"/>
<dbReference type="GO" id="GO:0005737">
    <property type="term" value="C:cytoplasm"/>
    <property type="evidence" value="ECO:0007669"/>
    <property type="project" value="UniProtKB-SubCell"/>
</dbReference>
<keyword evidence="11" id="KW-1185">Reference proteome</keyword>
<evidence type="ECO:0000256" key="8">
    <source>
        <dbReference type="SAM" id="MobiDB-lite"/>
    </source>
</evidence>
<keyword evidence="4" id="KW-0963">Cytoplasm</keyword>
<name>A0A2R5G7U1_9STRA</name>
<evidence type="ECO:0000256" key="2">
    <source>
        <dbReference type="ARBA" id="ARBA00004496"/>
    </source>
</evidence>
<proteinExistence type="inferred from homology"/>
<dbReference type="SUPFAM" id="SSF46785">
    <property type="entry name" value="Winged helix' DNA-binding domain"/>
    <property type="match status" value="1"/>
</dbReference>
<dbReference type="PANTHER" id="PTHR14145">
    <property type="entry name" value="26S PROTESOME SUBUNIT 6"/>
    <property type="match status" value="1"/>
</dbReference>
<dbReference type="PROSITE" id="PS50250">
    <property type="entry name" value="PCI"/>
    <property type="match status" value="1"/>
</dbReference>
<sequence length="511" mass="54689">MEAAAAATREGAGEGGGGGGGGGGGSSSSSSSSGVRDAGGPDLRDAINRYAGFTKVQRLHAALEAAKASGDAARLKQVVEVGMQCAREDDVPDAYLAFAGAGAGEGLSLATDKAWAEQRKHELELELQRLEQERNAARAEMVKEKIRMCLNAVGDLHYRLGLFNEALKSYTRARDYGSDSAHHLDTALRVIRSSLGAGNFANVPSWVNRATTILAGRQEVDKEAAAKLHAASGLVNMWQEDYQAAAVSFLNVGLELGNSFRDVITCEDVALYGGICALASFDRNELRSRVLSHSSFRTMLEAVPSVREMLSDFVGSRYTALSQGLAKLRVSAAEDLYLRKCWADLARSIQRRCLKQYILPFSSASLDLMATVFHNSRDKIERDVAKLIVDQEISATIDRESGFLDVTSENPREMAFRETLRVGKRFALDLEASILRSSLQKSGIIYAGPSMESSDDPAGMSASLGDDPSDRGGSGPNLSHDGGDVDTGESENESDVEMDDSGDRSAIATPS</sequence>
<evidence type="ECO:0000256" key="4">
    <source>
        <dbReference type="ARBA" id="ARBA00022490"/>
    </source>
</evidence>
<gene>
    <name evidence="10" type="ORF">FCC1311_033492</name>
</gene>
<dbReference type="GO" id="GO:0008180">
    <property type="term" value="C:COP9 signalosome"/>
    <property type="evidence" value="ECO:0007669"/>
    <property type="project" value="UniProtKB-KW"/>
</dbReference>
<comment type="subcellular location">
    <subcellularLocation>
        <location evidence="2">Cytoplasm</location>
    </subcellularLocation>
    <subcellularLocation>
        <location evidence="1">Nucleus</location>
    </subcellularLocation>
</comment>
<dbReference type="SMART" id="SM00088">
    <property type="entry name" value="PINT"/>
    <property type="match status" value="1"/>
</dbReference>
<dbReference type="OrthoDB" id="422427at2759"/>
<dbReference type="PANTHER" id="PTHR14145:SF2">
    <property type="entry name" value="COP9 SIGNALOSOME COMPLEX SUBUNIT 1"/>
    <property type="match status" value="1"/>
</dbReference>
<keyword evidence="5" id="KW-0736">Signalosome</keyword>
<evidence type="ECO:0000313" key="11">
    <source>
        <dbReference type="Proteomes" id="UP000241890"/>
    </source>
</evidence>
<comment type="similarity">
    <text evidence="3">Belongs to the CSN1 family.</text>
</comment>
<dbReference type="InterPro" id="IPR019585">
    <property type="entry name" value="Rpn7/CSN1"/>
</dbReference>
<evidence type="ECO:0000256" key="6">
    <source>
        <dbReference type="ARBA" id="ARBA00023242"/>
    </source>
</evidence>
<dbReference type="AlphaFoldDB" id="A0A2R5G7U1"/>
<dbReference type="SUPFAM" id="SSF48452">
    <property type="entry name" value="TPR-like"/>
    <property type="match status" value="1"/>
</dbReference>
<dbReference type="Pfam" id="PF10602">
    <property type="entry name" value="RPN7"/>
    <property type="match status" value="1"/>
</dbReference>
<feature type="region of interest" description="Disordered" evidence="8">
    <location>
        <begin position="447"/>
        <end position="511"/>
    </location>
</feature>
<feature type="compositionally biased region" description="Gly residues" evidence="8">
    <location>
        <begin position="13"/>
        <end position="26"/>
    </location>
</feature>
<dbReference type="EMBL" id="BEYU01000028">
    <property type="protein sequence ID" value="GBG27126.1"/>
    <property type="molecule type" value="Genomic_DNA"/>
</dbReference>
<keyword evidence="6" id="KW-0539">Nucleus</keyword>
<keyword evidence="7" id="KW-0175">Coiled coil</keyword>
<dbReference type="Pfam" id="PF01399">
    <property type="entry name" value="PCI"/>
    <property type="match status" value="1"/>
</dbReference>
<accession>A0A2R5G7U1</accession>
<dbReference type="InterPro" id="IPR011990">
    <property type="entry name" value="TPR-like_helical_dom_sf"/>
</dbReference>